<evidence type="ECO:0000313" key="1">
    <source>
        <dbReference type="EMBL" id="GFY70773.1"/>
    </source>
</evidence>
<protein>
    <submittedName>
        <fullName evidence="1">Uncharacterized protein</fullName>
    </submittedName>
</protein>
<comment type="caution">
    <text evidence="1">The sequence shown here is derived from an EMBL/GenBank/DDBJ whole genome shotgun (WGS) entry which is preliminary data.</text>
</comment>
<proteinExistence type="predicted"/>
<dbReference type="EMBL" id="BMAV01018404">
    <property type="protein sequence ID" value="GFY70773.1"/>
    <property type="molecule type" value="Genomic_DNA"/>
</dbReference>
<name>A0A8X7CJA7_9ARAC</name>
<organism evidence="1 2">
    <name type="scientific">Trichonephila inaurata madagascariensis</name>
    <dbReference type="NCBI Taxonomy" id="2747483"/>
    <lineage>
        <taxon>Eukaryota</taxon>
        <taxon>Metazoa</taxon>
        <taxon>Ecdysozoa</taxon>
        <taxon>Arthropoda</taxon>
        <taxon>Chelicerata</taxon>
        <taxon>Arachnida</taxon>
        <taxon>Araneae</taxon>
        <taxon>Araneomorphae</taxon>
        <taxon>Entelegynae</taxon>
        <taxon>Araneoidea</taxon>
        <taxon>Nephilidae</taxon>
        <taxon>Trichonephila</taxon>
        <taxon>Trichonephila inaurata</taxon>
    </lineage>
</organism>
<sequence length="117" mass="13180">METICNRFPLETWLHRCTGGLKLELNGVAGVDIYCEHFSQYLSLGTAKTAFDGPVGTTGIAHIPMPIETSRTQEQQLSAKRISKYTRCSLPRTLKYSLFCKWMHSTPCPLNGEWSPE</sequence>
<accession>A0A8X7CJA7</accession>
<dbReference type="AlphaFoldDB" id="A0A8X7CJA7"/>
<dbReference type="Proteomes" id="UP000886998">
    <property type="component" value="Unassembled WGS sequence"/>
</dbReference>
<dbReference type="OrthoDB" id="10490547at2759"/>
<keyword evidence="2" id="KW-1185">Reference proteome</keyword>
<reference evidence="1" key="1">
    <citation type="submission" date="2020-08" db="EMBL/GenBank/DDBJ databases">
        <title>Multicomponent nature underlies the extraordinary mechanical properties of spider dragline silk.</title>
        <authorList>
            <person name="Kono N."/>
            <person name="Nakamura H."/>
            <person name="Mori M."/>
            <person name="Yoshida Y."/>
            <person name="Ohtoshi R."/>
            <person name="Malay A.D."/>
            <person name="Moran D.A.P."/>
            <person name="Tomita M."/>
            <person name="Numata K."/>
            <person name="Arakawa K."/>
        </authorList>
    </citation>
    <scope>NUCLEOTIDE SEQUENCE</scope>
</reference>
<evidence type="ECO:0000313" key="2">
    <source>
        <dbReference type="Proteomes" id="UP000886998"/>
    </source>
</evidence>
<gene>
    <name evidence="1" type="ORF">TNIN_271351</name>
</gene>